<gene>
    <name evidence="2" type="ORF">GCM10009717_15840</name>
</gene>
<dbReference type="Proteomes" id="UP001499954">
    <property type="component" value="Unassembled WGS sequence"/>
</dbReference>
<evidence type="ECO:0000256" key="1">
    <source>
        <dbReference type="SAM" id="MobiDB-lite"/>
    </source>
</evidence>
<feature type="region of interest" description="Disordered" evidence="1">
    <location>
        <begin position="302"/>
        <end position="336"/>
    </location>
</feature>
<evidence type="ECO:0008006" key="4">
    <source>
        <dbReference type="Google" id="ProtNLM"/>
    </source>
</evidence>
<reference evidence="3" key="1">
    <citation type="journal article" date="2019" name="Int. J. Syst. Evol. Microbiol.">
        <title>The Global Catalogue of Microorganisms (GCM) 10K type strain sequencing project: providing services to taxonomists for standard genome sequencing and annotation.</title>
        <authorList>
            <consortium name="The Broad Institute Genomics Platform"/>
            <consortium name="The Broad Institute Genome Sequencing Center for Infectious Disease"/>
            <person name="Wu L."/>
            <person name="Ma J."/>
        </authorList>
    </citation>
    <scope>NUCLEOTIDE SEQUENCE [LARGE SCALE GENOMIC DNA]</scope>
    <source>
        <strain evidence="3">JCM 13584</strain>
    </source>
</reference>
<name>A0ABP5BTQ9_9MICO</name>
<feature type="compositionally biased region" description="Low complexity" evidence="1">
    <location>
        <begin position="312"/>
        <end position="322"/>
    </location>
</feature>
<organism evidence="2 3">
    <name type="scientific">Agromyces allii</name>
    <dbReference type="NCBI Taxonomy" id="393607"/>
    <lineage>
        <taxon>Bacteria</taxon>
        <taxon>Bacillati</taxon>
        <taxon>Actinomycetota</taxon>
        <taxon>Actinomycetes</taxon>
        <taxon>Micrococcales</taxon>
        <taxon>Microbacteriaceae</taxon>
        <taxon>Agromyces</taxon>
    </lineage>
</organism>
<comment type="caution">
    <text evidence="2">The sequence shown here is derived from an EMBL/GenBank/DDBJ whole genome shotgun (WGS) entry which is preliminary data.</text>
</comment>
<proteinExistence type="predicted"/>
<dbReference type="RefSeq" id="WP_157413631.1">
    <property type="nucleotide sequence ID" value="NZ_BAAAMK010000002.1"/>
</dbReference>
<protein>
    <recommendedName>
        <fullName evidence="4">Restriction endonuclease</fullName>
    </recommendedName>
</protein>
<sequence>MTDIALDDAAESASEATDPRKASRDPADQARVEALVGSPVEKLLKLKERIQNENVRQFRVVEVDFLDLLWSMDMYRREHVIPRTPRSVDGKVDKDETGEGLYRSKGNWFSEIMALILGNKTTSKLAPRSRVKGFSQEHQIDIAWPDRGTTVLRDPLICCEAKLTGAPGVKGGKPRGGLADWSNRRKELKFQATDLKLARHEASTSIHHWNAWRKKADPRVFTLWAARLEDTSGKGEESKQYKRMIREAQNLTATYSDGVGIYAFKADDTAGRYVPVSVAVDAAGRVTTLDEVLDEIAGEIKERMEEHGNRVPPARSASPSSRIDPEDEGPERLTLI</sequence>
<evidence type="ECO:0000313" key="3">
    <source>
        <dbReference type="Proteomes" id="UP001499954"/>
    </source>
</evidence>
<feature type="region of interest" description="Disordered" evidence="1">
    <location>
        <begin position="1"/>
        <end position="29"/>
    </location>
</feature>
<keyword evidence="3" id="KW-1185">Reference proteome</keyword>
<feature type="compositionally biased region" description="Acidic residues" evidence="1">
    <location>
        <begin position="1"/>
        <end position="10"/>
    </location>
</feature>
<feature type="compositionally biased region" description="Basic and acidic residues" evidence="1">
    <location>
        <begin position="17"/>
        <end position="29"/>
    </location>
</feature>
<dbReference type="EMBL" id="BAAAMK010000002">
    <property type="protein sequence ID" value="GAA1950531.1"/>
    <property type="molecule type" value="Genomic_DNA"/>
</dbReference>
<evidence type="ECO:0000313" key="2">
    <source>
        <dbReference type="EMBL" id="GAA1950531.1"/>
    </source>
</evidence>
<accession>A0ABP5BTQ9</accession>